<evidence type="ECO:0000256" key="1">
    <source>
        <dbReference type="ARBA" id="ARBA00004202"/>
    </source>
</evidence>
<keyword evidence="11" id="KW-0418">Kinase</keyword>
<comment type="subcellular location">
    <subcellularLocation>
        <location evidence="1">Cell membrane</location>
        <topology evidence="1">Peripheral membrane protein</topology>
    </subcellularLocation>
    <subcellularLocation>
        <location evidence="2">Cytoplasm</location>
    </subcellularLocation>
</comment>
<comment type="similarity">
    <text evidence="3">Belongs to the protein kinase superfamily. STE Ser/Thr protein kinase family. STE20 subfamily.</text>
</comment>
<keyword evidence="13" id="KW-0175">Coiled coil</keyword>
<dbReference type="GO" id="GO:0006974">
    <property type="term" value="P:DNA damage response"/>
    <property type="evidence" value="ECO:0007669"/>
    <property type="project" value="UniProtKB-KW"/>
</dbReference>
<keyword evidence="9" id="KW-0547">Nucleotide-binding</keyword>
<evidence type="ECO:0000256" key="11">
    <source>
        <dbReference type="ARBA" id="ARBA00022777"/>
    </source>
</evidence>
<evidence type="ECO:0000256" key="7">
    <source>
        <dbReference type="ARBA" id="ARBA00022527"/>
    </source>
</evidence>
<keyword evidence="8" id="KW-0808">Transferase</keyword>
<dbReference type="GO" id="GO:0005737">
    <property type="term" value="C:cytoplasm"/>
    <property type="evidence" value="ECO:0007669"/>
    <property type="project" value="UniProtKB-SubCell"/>
</dbReference>
<evidence type="ECO:0000256" key="15">
    <source>
        <dbReference type="ARBA" id="ARBA00047899"/>
    </source>
</evidence>
<dbReference type="InterPro" id="IPR051234">
    <property type="entry name" value="TAO_STE20_kinase"/>
</dbReference>
<evidence type="ECO:0000256" key="4">
    <source>
        <dbReference type="ARBA" id="ARBA00012513"/>
    </source>
</evidence>
<comment type="caution">
    <text evidence="17">The sequence shown here is derived from an EMBL/GenBank/DDBJ whole genome shotgun (WGS) entry which is preliminary data.</text>
</comment>
<keyword evidence="7" id="KW-0723">Serine/threonine-protein kinase</keyword>
<dbReference type="GO" id="GO:0005524">
    <property type="term" value="F:ATP binding"/>
    <property type="evidence" value="ECO:0007669"/>
    <property type="project" value="UniProtKB-KW"/>
</dbReference>
<keyword evidence="5" id="KW-1003">Cell membrane</keyword>
<dbReference type="EC" id="2.7.11.1" evidence="4"/>
<keyword evidence="12" id="KW-0067">ATP-binding</keyword>
<feature type="non-terminal residue" evidence="17">
    <location>
        <position position="36"/>
    </location>
</feature>
<name>A0A2J8MDZ8_PANTR</name>
<evidence type="ECO:0000256" key="13">
    <source>
        <dbReference type="ARBA" id="ARBA00023054"/>
    </source>
</evidence>
<dbReference type="Proteomes" id="UP000236370">
    <property type="component" value="Unassembled WGS sequence"/>
</dbReference>
<evidence type="ECO:0000256" key="5">
    <source>
        <dbReference type="ARBA" id="ARBA00022475"/>
    </source>
</evidence>
<evidence type="ECO:0000256" key="12">
    <source>
        <dbReference type="ARBA" id="ARBA00022840"/>
    </source>
</evidence>
<keyword evidence="6" id="KW-0963">Cytoplasm</keyword>
<evidence type="ECO:0000313" key="17">
    <source>
        <dbReference type="EMBL" id="PNI57743.1"/>
    </source>
</evidence>
<gene>
    <name evidence="17" type="ORF">CK820_G0021739</name>
</gene>
<dbReference type="GO" id="GO:0005886">
    <property type="term" value="C:plasma membrane"/>
    <property type="evidence" value="ECO:0007669"/>
    <property type="project" value="UniProtKB-SubCell"/>
</dbReference>
<comment type="catalytic activity">
    <reaction evidence="16">
        <text>L-seryl-[protein] + ATP = O-phospho-L-seryl-[protein] + ADP + H(+)</text>
        <dbReference type="Rhea" id="RHEA:17989"/>
        <dbReference type="Rhea" id="RHEA-COMP:9863"/>
        <dbReference type="Rhea" id="RHEA-COMP:11604"/>
        <dbReference type="ChEBI" id="CHEBI:15378"/>
        <dbReference type="ChEBI" id="CHEBI:29999"/>
        <dbReference type="ChEBI" id="CHEBI:30616"/>
        <dbReference type="ChEBI" id="CHEBI:83421"/>
        <dbReference type="ChEBI" id="CHEBI:456216"/>
        <dbReference type="EC" id="2.7.11.1"/>
    </reaction>
</comment>
<keyword evidence="10" id="KW-0227">DNA damage</keyword>
<evidence type="ECO:0000256" key="8">
    <source>
        <dbReference type="ARBA" id="ARBA00022679"/>
    </source>
</evidence>
<dbReference type="AlphaFoldDB" id="A0A2J8MDZ8"/>
<evidence type="ECO:0000256" key="9">
    <source>
        <dbReference type="ARBA" id="ARBA00022741"/>
    </source>
</evidence>
<evidence type="ECO:0000313" key="18">
    <source>
        <dbReference type="Proteomes" id="UP000236370"/>
    </source>
</evidence>
<evidence type="ECO:0000256" key="14">
    <source>
        <dbReference type="ARBA" id="ARBA00023136"/>
    </source>
</evidence>
<evidence type="ECO:0000256" key="10">
    <source>
        <dbReference type="ARBA" id="ARBA00022763"/>
    </source>
</evidence>
<dbReference type="PANTHER" id="PTHR47167:SF10">
    <property type="entry name" value="SERINE_THREONINE-PROTEIN KINASE TAO3"/>
    <property type="match status" value="1"/>
</dbReference>
<protein>
    <recommendedName>
        <fullName evidence="4">non-specific serine/threonine protein kinase</fullName>
        <ecNumber evidence="4">2.7.11.1</ecNumber>
    </recommendedName>
</protein>
<evidence type="ECO:0000256" key="6">
    <source>
        <dbReference type="ARBA" id="ARBA00022490"/>
    </source>
</evidence>
<dbReference type="PANTHER" id="PTHR47167">
    <property type="entry name" value="SERINE/THREONINE-PROTEIN KINASE TAO1-LIKE PROTEIN"/>
    <property type="match status" value="1"/>
</dbReference>
<reference evidence="17 18" key="1">
    <citation type="submission" date="2017-12" db="EMBL/GenBank/DDBJ databases">
        <title>High-resolution comparative analysis of great ape genomes.</title>
        <authorList>
            <person name="Pollen A."/>
            <person name="Hastie A."/>
            <person name="Hormozdiari F."/>
            <person name="Dougherty M."/>
            <person name="Liu R."/>
            <person name="Chaisson M."/>
            <person name="Hoppe E."/>
            <person name="Hill C."/>
            <person name="Pang A."/>
            <person name="Hillier L."/>
            <person name="Baker C."/>
            <person name="Armstrong J."/>
            <person name="Shendure J."/>
            <person name="Paten B."/>
            <person name="Wilson R."/>
            <person name="Chao H."/>
            <person name="Schneider V."/>
            <person name="Ventura M."/>
            <person name="Kronenberg Z."/>
            <person name="Murali S."/>
            <person name="Gordon D."/>
            <person name="Cantsilieris S."/>
            <person name="Munson K."/>
            <person name="Nelson B."/>
            <person name="Raja A."/>
            <person name="Underwood J."/>
            <person name="Diekhans M."/>
            <person name="Fiddes I."/>
            <person name="Haussler D."/>
            <person name="Eichler E."/>
        </authorList>
    </citation>
    <scope>NUCLEOTIDE SEQUENCE [LARGE SCALE GENOMIC DNA]</scope>
    <source>
        <strain evidence="17">Yerkes chimp pedigree #C0471</strain>
    </source>
</reference>
<organism evidence="17 18">
    <name type="scientific">Pan troglodytes</name>
    <name type="common">Chimpanzee</name>
    <dbReference type="NCBI Taxonomy" id="9598"/>
    <lineage>
        <taxon>Eukaryota</taxon>
        <taxon>Metazoa</taxon>
        <taxon>Chordata</taxon>
        <taxon>Craniata</taxon>
        <taxon>Vertebrata</taxon>
        <taxon>Euteleostomi</taxon>
        <taxon>Mammalia</taxon>
        <taxon>Eutheria</taxon>
        <taxon>Euarchontoglires</taxon>
        <taxon>Primates</taxon>
        <taxon>Haplorrhini</taxon>
        <taxon>Catarrhini</taxon>
        <taxon>Hominidae</taxon>
        <taxon>Pan</taxon>
    </lineage>
</organism>
<dbReference type="GO" id="GO:0004674">
    <property type="term" value="F:protein serine/threonine kinase activity"/>
    <property type="evidence" value="ECO:0007669"/>
    <property type="project" value="UniProtKB-KW"/>
</dbReference>
<evidence type="ECO:0000256" key="16">
    <source>
        <dbReference type="ARBA" id="ARBA00048679"/>
    </source>
</evidence>
<evidence type="ECO:0000256" key="2">
    <source>
        <dbReference type="ARBA" id="ARBA00004496"/>
    </source>
</evidence>
<sequence length="36" mass="4075">MRKGVLKDPEIADLFYKDDPEELFIGLHEIGHGSFG</sequence>
<dbReference type="EMBL" id="NBAG03000260">
    <property type="protein sequence ID" value="PNI57743.1"/>
    <property type="molecule type" value="Genomic_DNA"/>
</dbReference>
<evidence type="ECO:0000256" key="3">
    <source>
        <dbReference type="ARBA" id="ARBA00008874"/>
    </source>
</evidence>
<dbReference type="SMR" id="A0A2J8MDZ8"/>
<proteinExistence type="inferred from homology"/>
<keyword evidence="14" id="KW-0472">Membrane</keyword>
<comment type="catalytic activity">
    <reaction evidence="15">
        <text>L-threonyl-[protein] + ATP = O-phospho-L-threonyl-[protein] + ADP + H(+)</text>
        <dbReference type="Rhea" id="RHEA:46608"/>
        <dbReference type="Rhea" id="RHEA-COMP:11060"/>
        <dbReference type="Rhea" id="RHEA-COMP:11605"/>
        <dbReference type="ChEBI" id="CHEBI:15378"/>
        <dbReference type="ChEBI" id="CHEBI:30013"/>
        <dbReference type="ChEBI" id="CHEBI:30616"/>
        <dbReference type="ChEBI" id="CHEBI:61977"/>
        <dbReference type="ChEBI" id="CHEBI:456216"/>
        <dbReference type="EC" id="2.7.11.1"/>
    </reaction>
</comment>
<accession>A0A2J8MDZ8</accession>